<dbReference type="SUPFAM" id="SSF143414">
    <property type="entry name" value="CcmK-like"/>
    <property type="match status" value="1"/>
</dbReference>
<evidence type="ECO:0000313" key="2">
    <source>
        <dbReference type="EMBL" id="MPM49767.1"/>
    </source>
</evidence>
<dbReference type="InterPro" id="IPR050575">
    <property type="entry name" value="BMC_shell"/>
</dbReference>
<reference evidence="2" key="1">
    <citation type="submission" date="2019-08" db="EMBL/GenBank/DDBJ databases">
        <authorList>
            <person name="Kucharzyk K."/>
            <person name="Murdoch R.W."/>
            <person name="Higgins S."/>
            <person name="Loffler F."/>
        </authorList>
    </citation>
    <scope>NUCLEOTIDE SEQUENCE</scope>
</reference>
<dbReference type="AlphaFoldDB" id="A0A645A9U9"/>
<sequence>MRKALGMIEAVGLTTAIAALDAASKAADITLVGYDKVIGVAKSVSVTIHIAGEVAAVNAAIEAGVEAGNKVGTIVSSKTIARPHEEIDFLINEFKSNLKEKKSKKEVNKISKKKEGNNEE</sequence>
<feature type="domain" description="BMC" evidence="1">
    <location>
        <begin position="4"/>
        <end position="92"/>
    </location>
</feature>
<dbReference type="CDD" id="cd07045">
    <property type="entry name" value="BMC_CcmK_like"/>
    <property type="match status" value="1"/>
</dbReference>
<comment type="caution">
    <text evidence="2">The sequence shown here is derived from an EMBL/GenBank/DDBJ whole genome shotgun (WGS) entry which is preliminary data.</text>
</comment>
<dbReference type="PROSITE" id="PS51930">
    <property type="entry name" value="BMC_2"/>
    <property type="match status" value="1"/>
</dbReference>
<dbReference type="InterPro" id="IPR037233">
    <property type="entry name" value="CcmK-like_sf"/>
</dbReference>
<dbReference type="Gene3D" id="3.30.70.1710">
    <property type="match status" value="1"/>
</dbReference>
<dbReference type="Pfam" id="PF00936">
    <property type="entry name" value="BMC"/>
    <property type="match status" value="1"/>
</dbReference>
<dbReference type="SMART" id="SM00877">
    <property type="entry name" value="BMC"/>
    <property type="match status" value="1"/>
</dbReference>
<name>A0A645A9U9_9ZZZZ</name>
<gene>
    <name evidence="2" type="ORF">SDC9_96498</name>
</gene>
<dbReference type="PANTHER" id="PTHR33941:SF11">
    <property type="entry name" value="BACTERIAL MICROCOMPARTMENT SHELL PROTEIN PDUJ"/>
    <property type="match status" value="1"/>
</dbReference>
<dbReference type="EMBL" id="VSSQ01012664">
    <property type="protein sequence ID" value="MPM49767.1"/>
    <property type="molecule type" value="Genomic_DNA"/>
</dbReference>
<proteinExistence type="predicted"/>
<protein>
    <recommendedName>
        <fullName evidence="1">BMC domain-containing protein</fullName>
    </recommendedName>
</protein>
<organism evidence="2">
    <name type="scientific">bioreactor metagenome</name>
    <dbReference type="NCBI Taxonomy" id="1076179"/>
    <lineage>
        <taxon>unclassified sequences</taxon>
        <taxon>metagenomes</taxon>
        <taxon>ecological metagenomes</taxon>
    </lineage>
</organism>
<dbReference type="InterPro" id="IPR000249">
    <property type="entry name" value="BMC_dom"/>
</dbReference>
<dbReference type="InterPro" id="IPR044872">
    <property type="entry name" value="CcmK/CsoS1_BMC"/>
</dbReference>
<evidence type="ECO:0000259" key="1">
    <source>
        <dbReference type="PROSITE" id="PS51930"/>
    </source>
</evidence>
<dbReference type="GO" id="GO:0031469">
    <property type="term" value="C:bacterial microcompartment"/>
    <property type="evidence" value="ECO:0007669"/>
    <property type="project" value="InterPro"/>
</dbReference>
<dbReference type="PANTHER" id="PTHR33941">
    <property type="entry name" value="PROPANEDIOL UTILIZATION PROTEIN PDUA"/>
    <property type="match status" value="1"/>
</dbReference>
<accession>A0A645A9U9</accession>